<feature type="compositionally biased region" description="Basic residues" evidence="8">
    <location>
        <begin position="566"/>
        <end position="577"/>
    </location>
</feature>
<feature type="transmembrane region" description="Helical" evidence="9">
    <location>
        <begin position="687"/>
        <end position="712"/>
    </location>
</feature>
<sequence>MTESIGGTSLLETPPYVIALVFLCVLLITQGVDKALELIRKQMEKYNKKGLLAAMGNMTTELMLLGVATLILVAFQSNIGRICVQAKRYVGHTWLDNVHGCACCLAQTEGVSECYLQARGCVGNADLGACCEGGKPSTAGIINFQFQDDTRVCDAILGGGLDNSTAAVYVDPSGTANITDAGSPGHRRLLASEAAATSATQCAGPGGKVQVGWSECPNENSRPVIGAKALHQVHLFIFILGVMHILLGILVIIAAALRVKLWKHWRSHEDAHVLAVHAAVTEHKHKLGLLGSSASPTPHSQSRRPSHSQLPDIADATAGDAVQVDIPDPASHAVGRGQAALQRVLTERAFLGKLQRARTILKRIHGSGDSSDGATASPHGQLLRDLEADEERHREDSDSSARSSGSATPSSTSSGSTPDSQASDVASPFASLGEEALALPGDTPGDAPGDSSAAAASQSMRHISSSAIFPGSTGQLDDGESGAPSGVSTPSAAARSTSAKQDPDGGPYAAAPRETAQPASTSPADSTAHERAPGSHSSAAEQTSAADALAALPPKLKSPQASLGRKTPKGSKKHHLVAHASGHSGSGGKRHWPGRRNVLRHALHRAEEFLHCMLRQFMPNIIRREELSIMRASFHLTHGVDTTEFDFMAYLTDSLDDDFAQIVGLGLPMWIFIIVFILLSHKIGWCIWVFIILAGGLLFAVNTKLIWIARYVTRGGHVHRLKPGIFWLNRPWLLLPVIKFLVFFVSFVYSNSIFFTTQFGPNSCFFSRTGFQGNPFPWWSLLLVNTIYFVSLSCVTLPLFSLVVQMGGDYKAALLPEPLRERFERTASLAEAKKKRGKLQRLVSGMLPMQKDNRE</sequence>
<evidence type="ECO:0000256" key="7">
    <source>
        <dbReference type="ARBA" id="ARBA00023265"/>
    </source>
</evidence>
<feature type="transmembrane region" description="Helical" evidence="9">
    <location>
        <begin position="776"/>
        <end position="804"/>
    </location>
</feature>
<comment type="caution">
    <text evidence="10">The sequence shown here is derived from an EMBL/GenBank/DDBJ whole genome shotgun (WGS) entry which is preliminary data.</text>
</comment>
<name>A0AAW1R714_9CHLO</name>
<evidence type="ECO:0000256" key="8">
    <source>
        <dbReference type="SAM" id="MobiDB-lite"/>
    </source>
</evidence>
<comment type="subcellular location">
    <subcellularLocation>
        <location evidence="1">Membrane</location>
        <topology evidence="1">Multi-pass membrane protein</topology>
    </subcellularLocation>
</comment>
<dbReference type="PANTHER" id="PTHR31942">
    <property type="entry name" value="MLO-LIKE PROTEIN 1"/>
    <property type="match status" value="1"/>
</dbReference>
<keyword evidence="3 9" id="KW-0812">Transmembrane</keyword>
<feature type="transmembrane region" description="Helical" evidence="9">
    <location>
        <begin position="16"/>
        <end position="39"/>
    </location>
</feature>
<keyword evidence="5 9" id="KW-1133">Transmembrane helix</keyword>
<evidence type="ECO:0000256" key="4">
    <source>
        <dbReference type="ARBA" id="ARBA00022821"/>
    </source>
</evidence>
<feature type="compositionally biased region" description="Polar residues" evidence="8">
    <location>
        <begin position="458"/>
        <end position="475"/>
    </location>
</feature>
<feature type="compositionally biased region" description="Low complexity" evidence="8">
    <location>
        <begin position="444"/>
        <end position="457"/>
    </location>
</feature>
<keyword evidence="6 9" id="KW-0472">Membrane</keyword>
<feature type="region of interest" description="Disordered" evidence="8">
    <location>
        <begin position="387"/>
        <end position="593"/>
    </location>
</feature>
<proteinExistence type="inferred from homology"/>
<dbReference type="Pfam" id="PF03094">
    <property type="entry name" value="Mlo"/>
    <property type="match status" value="3"/>
</dbReference>
<organism evidence="10 11">
    <name type="scientific">[Myrmecia] bisecta</name>
    <dbReference type="NCBI Taxonomy" id="41462"/>
    <lineage>
        <taxon>Eukaryota</taxon>
        <taxon>Viridiplantae</taxon>
        <taxon>Chlorophyta</taxon>
        <taxon>core chlorophytes</taxon>
        <taxon>Trebouxiophyceae</taxon>
        <taxon>Trebouxiales</taxon>
        <taxon>Trebouxiaceae</taxon>
        <taxon>Myrmecia</taxon>
    </lineage>
</organism>
<evidence type="ECO:0000256" key="6">
    <source>
        <dbReference type="ARBA" id="ARBA00023136"/>
    </source>
</evidence>
<dbReference type="GO" id="GO:0006952">
    <property type="term" value="P:defense response"/>
    <property type="evidence" value="ECO:0007669"/>
    <property type="project" value="UniProtKB-KW"/>
</dbReference>
<evidence type="ECO:0008006" key="12">
    <source>
        <dbReference type="Google" id="ProtNLM"/>
    </source>
</evidence>
<dbReference type="EMBL" id="JALJOR010000001">
    <property type="protein sequence ID" value="KAK9829176.1"/>
    <property type="molecule type" value="Genomic_DNA"/>
</dbReference>
<keyword evidence="11" id="KW-1185">Reference proteome</keyword>
<comment type="similarity">
    <text evidence="2">Belongs to the MLO family.</text>
</comment>
<feature type="transmembrane region" description="Helical" evidence="9">
    <location>
        <begin position="51"/>
        <end position="75"/>
    </location>
</feature>
<keyword evidence="7" id="KW-0568">Pathogenesis-related protein</keyword>
<accession>A0AAW1R714</accession>
<evidence type="ECO:0000256" key="1">
    <source>
        <dbReference type="ARBA" id="ARBA00004141"/>
    </source>
</evidence>
<feature type="compositionally biased region" description="Low complexity" evidence="8">
    <location>
        <begin position="537"/>
        <end position="561"/>
    </location>
</feature>
<dbReference type="AlphaFoldDB" id="A0AAW1R714"/>
<gene>
    <name evidence="10" type="ORF">WJX72_004342</name>
</gene>
<feature type="compositionally biased region" description="Low complexity" evidence="8">
    <location>
        <begin position="488"/>
        <end position="499"/>
    </location>
</feature>
<evidence type="ECO:0000256" key="5">
    <source>
        <dbReference type="ARBA" id="ARBA00022989"/>
    </source>
</evidence>
<dbReference type="GO" id="GO:0016020">
    <property type="term" value="C:membrane"/>
    <property type="evidence" value="ECO:0007669"/>
    <property type="project" value="UniProtKB-SubCell"/>
</dbReference>
<evidence type="ECO:0000256" key="2">
    <source>
        <dbReference type="ARBA" id="ARBA00006574"/>
    </source>
</evidence>
<dbReference type="InterPro" id="IPR004326">
    <property type="entry name" value="Mlo"/>
</dbReference>
<evidence type="ECO:0000313" key="10">
    <source>
        <dbReference type="EMBL" id="KAK9829176.1"/>
    </source>
</evidence>
<evidence type="ECO:0000256" key="9">
    <source>
        <dbReference type="SAM" id="Phobius"/>
    </source>
</evidence>
<feature type="transmembrane region" description="Helical" evidence="9">
    <location>
        <begin position="733"/>
        <end position="756"/>
    </location>
</feature>
<dbReference type="PANTHER" id="PTHR31942:SF52">
    <property type="entry name" value="MLO-LIKE PROTEIN 1"/>
    <property type="match status" value="1"/>
</dbReference>
<feature type="compositionally biased region" description="Basic and acidic residues" evidence="8">
    <location>
        <begin position="387"/>
        <end position="399"/>
    </location>
</feature>
<feature type="transmembrane region" description="Helical" evidence="9">
    <location>
        <begin position="659"/>
        <end position="681"/>
    </location>
</feature>
<feature type="region of interest" description="Disordered" evidence="8">
    <location>
        <begin position="289"/>
        <end position="312"/>
    </location>
</feature>
<evidence type="ECO:0000256" key="3">
    <source>
        <dbReference type="ARBA" id="ARBA00022692"/>
    </source>
</evidence>
<feature type="transmembrane region" description="Helical" evidence="9">
    <location>
        <begin position="235"/>
        <end position="257"/>
    </location>
</feature>
<reference evidence="10 11" key="1">
    <citation type="journal article" date="2024" name="Nat. Commun.">
        <title>Phylogenomics reveals the evolutionary origins of lichenization in chlorophyte algae.</title>
        <authorList>
            <person name="Puginier C."/>
            <person name="Libourel C."/>
            <person name="Otte J."/>
            <person name="Skaloud P."/>
            <person name="Haon M."/>
            <person name="Grisel S."/>
            <person name="Petersen M."/>
            <person name="Berrin J.G."/>
            <person name="Delaux P.M."/>
            <person name="Dal Grande F."/>
            <person name="Keller J."/>
        </authorList>
    </citation>
    <scope>NUCLEOTIDE SEQUENCE [LARGE SCALE GENOMIC DNA]</scope>
    <source>
        <strain evidence="10 11">SAG 2043</strain>
    </source>
</reference>
<dbReference type="Proteomes" id="UP001489004">
    <property type="component" value="Unassembled WGS sequence"/>
</dbReference>
<keyword evidence="4" id="KW-0611">Plant defense</keyword>
<evidence type="ECO:0000313" key="11">
    <source>
        <dbReference type="Proteomes" id="UP001489004"/>
    </source>
</evidence>
<protein>
    <recommendedName>
        <fullName evidence="12">MLO-like protein</fullName>
    </recommendedName>
</protein>
<feature type="compositionally biased region" description="Low complexity" evidence="8">
    <location>
        <begin position="400"/>
        <end position="423"/>
    </location>
</feature>